<dbReference type="AlphaFoldDB" id="A0A5A8F3K7"/>
<proteinExistence type="predicted"/>
<gene>
    <name evidence="5" type="ORF">FHQ18_02220</name>
</gene>
<keyword evidence="3 5" id="KW-0012">Acyltransferase</keyword>
<dbReference type="PANTHER" id="PTHR10434">
    <property type="entry name" value="1-ACYL-SN-GLYCEROL-3-PHOSPHATE ACYLTRANSFERASE"/>
    <property type="match status" value="1"/>
</dbReference>
<evidence type="ECO:0000313" key="5">
    <source>
        <dbReference type="EMBL" id="KAA0258784.1"/>
    </source>
</evidence>
<dbReference type="EMBL" id="VFJB01000003">
    <property type="protein sequence ID" value="KAA0258784.1"/>
    <property type="molecule type" value="Genomic_DNA"/>
</dbReference>
<dbReference type="Pfam" id="PF01553">
    <property type="entry name" value="Acyltransferase"/>
    <property type="match status" value="1"/>
</dbReference>
<keyword evidence="2 5" id="KW-0808">Transferase</keyword>
<evidence type="ECO:0000256" key="3">
    <source>
        <dbReference type="ARBA" id="ARBA00023315"/>
    </source>
</evidence>
<protein>
    <submittedName>
        <fullName evidence="5">1-acyl-sn-glycerol-3-phosphate acyltransferase</fullName>
    </submittedName>
</protein>
<reference evidence="5 6" key="1">
    <citation type="submission" date="2019-06" db="EMBL/GenBank/DDBJ databases">
        <title>Genomic insights into carbon and energy metabolism of Deferribacter autotrophicus revealed new metabolic traits in the phylum Deferribacteres.</title>
        <authorList>
            <person name="Slobodkin A.I."/>
            <person name="Slobodkina G.B."/>
            <person name="Allioux M."/>
            <person name="Alain K."/>
            <person name="Jebbar M."/>
            <person name="Shadrin V."/>
            <person name="Kublanov I.V."/>
            <person name="Toshchakov S.V."/>
            <person name="Bonch-Osmolovskaya E.A."/>
        </authorList>
    </citation>
    <scope>NUCLEOTIDE SEQUENCE [LARGE SCALE GENOMIC DNA]</scope>
    <source>
        <strain evidence="5 6">SL50</strain>
    </source>
</reference>
<keyword evidence="6" id="KW-1185">Reference proteome</keyword>
<dbReference type="OrthoDB" id="9809618at2"/>
<dbReference type="Proteomes" id="UP000322876">
    <property type="component" value="Unassembled WGS sequence"/>
</dbReference>
<sequence length="323" mass="38604">MDYEKLLDLVKLEPIPKGQLFVANYLLKPLYKFRKLKIVFEGIENLPNRPVIFVMNHTDRYNYWPFQFQLYMLRNKIMYCYTTTWVKLKYYESKLLARFFNWTGNLPMPSKGYLMVKDLQKYFGDDKSILNKYFRKLKSFINGELSEEELNSDKKFLSFIRNFGDYKKYLEERYKSLMTKAYHLCHDAIYNKNLNLLIFPEGTRSKKLIKGKTGAVQFAFSLNVPIVPVGCNGSDKVYTRNAPWIEKNKTIIYRIGKPIYFNQINEFKLDTNFIPFTEKAEKNKNIFEKATEYMMEKLAELLDDEYKPSNNTLEKYDINKFIL</sequence>
<organism evidence="5 6">
    <name type="scientific">Deferribacter autotrophicus</name>
    <dbReference type="NCBI Taxonomy" id="500465"/>
    <lineage>
        <taxon>Bacteria</taxon>
        <taxon>Pseudomonadati</taxon>
        <taxon>Deferribacterota</taxon>
        <taxon>Deferribacteres</taxon>
        <taxon>Deferribacterales</taxon>
        <taxon>Deferribacteraceae</taxon>
        <taxon>Deferribacter</taxon>
    </lineage>
</organism>
<name>A0A5A8F3K7_9BACT</name>
<evidence type="ECO:0000259" key="4">
    <source>
        <dbReference type="SMART" id="SM00563"/>
    </source>
</evidence>
<dbReference type="GO" id="GO:0006654">
    <property type="term" value="P:phosphatidic acid biosynthetic process"/>
    <property type="evidence" value="ECO:0007669"/>
    <property type="project" value="TreeGrafter"/>
</dbReference>
<dbReference type="SUPFAM" id="SSF69593">
    <property type="entry name" value="Glycerol-3-phosphate (1)-acyltransferase"/>
    <property type="match status" value="1"/>
</dbReference>
<comment type="pathway">
    <text evidence="1">Lipid metabolism.</text>
</comment>
<dbReference type="GO" id="GO:0003841">
    <property type="term" value="F:1-acylglycerol-3-phosphate O-acyltransferase activity"/>
    <property type="evidence" value="ECO:0007669"/>
    <property type="project" value="TreeGrafter"/>
</dbReference>
<dbReference type="SMART" id="SM00563">
    <property type="entry name" value="PlsC"/>
    <property type="match status" value="1"/>
</dbReference>
<evidence type="ECO:0000256" key="1">
    <source>
        <dbReference type="ARBA" id="ARBA00005189"/>
    </source>
</evidence>
<dbReference type="RefSeq" id="WP_149265544.1">
    <property type="nucleotide sequence ID" value="NZ_VFJB01000003.1"/>
</dbReference>
<evidence type="ECO:0000256" key="2">
    <source>
        <dbReference type="ARBA" id="ARBA00022679"/>
    </source>
</evidence>
<comment type="caution">
    <text evidence="5">The sequence shown here is derived from an EMBL/GenBank/DDBJ whole genome shotgun (WGS) entry which is preliminary data.</text>
</comment>
<evidence type="ECO:0000313" key="6">
    <source>
        <dbReference type="Proteomes" id="UP000322876"/>
    </source>
</evidence>
<accession>A0A5A8F3K7</accession>
<feature type="domain" description="Phospholipid/glycerol acyltransferase" evidence="4">
    <location>
        <begin position="51"/>
        <end position="234"/>
    </location>
</feature>
<dbReference type="PANTHER" id="PTHR10434:SF40">
    <property type="entry name" value="1-ACYL-SN-GLYCEROL-3-PHOSPHATE ACYLTRANSFERASE"/>
    <property type="match status" value="1"/>
</dbReference>
<dbReference type="CDD" id="cd07989">
    <property type="entry name" value="LPLAT_AGPAT-like"/>
    <property type="match status" value="1"/>
</dbReference>
<dbReference type="InterPro" id="IPR002123">
    <property type="entry name" value="Plipid/glycerol_acylTrfase"/>
</dbReference>